<keyword evidence="8" id="KW-1185">Reference proteome</keyword>
<dbReference type="InterPro" id="IPR006885">
    <property type="entry name" value="NADH_UbQ_FeS_4_mit-like"/>
</dbReference>
<accession>A0A2W2BS80</accession>
<evidence type="ECO:0000256" key="5">
    <source>
        <dbReference type="ARBA" id="ARBA00022982"/>
    </source>
</evidence>
<evidence type="ECO:0000256" key="3">
    <source>
        <dbReference type="ARBA" id="ARBA00022660"/>
    </source>
</evidence>
<keyword evidence="3" id="KW-0679">Respiratory chain</keyword>
<dbReference type="Proteomes" id="UP000248795">
    <property type="component" value="Unassembled WGS sequence"/>
</dbReference>
<evidence type="ECO:0000256" key="2">
    <source>
        <dbReference type="ARBA" id="ARBA00022448"/>
    </source>
</evidence>
<organism evidence="7 8">
    <name type="scientific">Aestuariivirga litoralis</name>
    <dbReference type="NCBI Taxonomy" id="2650924"/>
    <lineage>
        <taxon>Bacteria</taxon>
        <taxon>Pseudomonadati</taxon>
        <taxon>Pseudomonadota</taxon>
        <taxon>Alphaproteobacteria</taxon>
        <taxon>Hyphomicrobiales</taxon>
        <taxon>Aestuariivirgaceae</taxon>
        <taxon>Aestuariivirga</taxon>
    </lineage>
</organism>
<reference evidence="8" key="1">
    <citation type="submission" date="2018-06" db="EMBL/GenBank/DDBJ databases">
        <title>Aestuariibacter litoralis strain KCTC 52945T.</title>
        <authorList>
            <person name="Li X."/>
            <person name="Salam N."/>
            <person name="Li J.-L."/>
            <person name="Chen Y.-M."/>
            <person name="Yang Z.-W."/>
            <person name="Zhang L.-Y."/>
            <person name="Han M.-X."/>
            <person name="Xiao M."/>
            <person name="Li W.-J."/>
        </authorList>
    </citation>
    <scope>NUCLEOTIDE SEQUENCE [LARGE SCALE GENOMIC DNA]</scope>
    <source>
        <strain evidence="8">KCTC 52945</strain>
    </source>
</reference>
<dbReference type="InterPro" id="IPR038532">
    <property type="entry name" value="NDUFS4-like_sf"/>
</dbReference>
<keyword evidence="2" id="KW-0813">Transport</keyword>
<evidence type="ECO:0000313" key="8">
    <source>
        <dbReference type="Proteomes" id="UP000248795"/>
    </source>
</evidence>
<proteinExistence type="predicted"/>
<protein>
    <submittedName>
        <fullName evidence="7">ETC complex I subunit</fullName>
    </submittedName>
</protein>
<evidence type="ECO:0000256" key="1">
    <source>
        <dbReference type="ARBA" id="ARBA00004370"/>
    </source>
</evidence>
<keyword evidence="5" id="KW-0249">Electron transport</keyword>
<dbReference type="RefSeq" id="WP_111199133.1">
    <property type="nucleotide sequence ID" value="NZ_QKVK01000006.1"/>
</dbReference>
<gene>
    <name evidence="7" type="ORF">DK847_13985</name>
</gene>
<evidence type="ECO:0000256" key="6">
    <source>
        <dbReference type="ARBA" id="ARBA00023136"/>
    </source>
</evidence>
<keyword evidence="6" id="KW-0472">Membrane</keyword>
<dbReference type="PANTHER" id="PTHR12219:SF8">
    <property type="entry name" value="NADH DEHYDROGENASE [UBIQUINONE] IRON-SULFUR PROTEIN 4, MITOCHONDRIAL"/>
    <property type="match status" value="1"/>
</dbReference>
<sequence length="102" mass="11612">MSVRIYKPARNAMQSGKAKYDNWVLEFVASAPRTVDPLMGWTSSADTRTQVKLTFDTKEEAIAYCEREGLAYQVLPVAPVAKFIKKSYSDNFKFGRSVNWTH</sequence>
<evidence type="ECO:0000256" key="4">
    <source>
        <dbReference type="ARBA" id="ARBA00022946"/>
    </source>
</evidence>
<dbReference type="Gene3D" id="3.30.160.190">
    <property type="entry name" value="atu1810 like domain"/>
    <property type="match status" value="1"/>
</dbReference>
<comment type="subcellular location">
    <subcellularLocation>
        <location evidence="1">Membrane</location>
    </subcellularLocation>
</comment>
<keyword evidence="4" id="KW-0809">Transit peptide</keyword>
<dbReference type="AlphaFoldDB" id="A0A2W2BS80"/>
<name>A0A2W2BS80_9HYPH</name>
<comment type="caution">
    <text evidence="7">The sequence shown here is derived from an EMBL/GenBank/DDBJ whole genome shotgun (WGS) entry which is preliminary data.</text>
</comment>
<dbReference type="PANTHER" id="PTHR12219">
    <property type="entry name" value="NADH-UBIQUINONE OXIDOREDUCTASE"/>
    <property type="match status" value="1"/>
</dbReference>
<dbReference type="GO" id="GO:0022900">
    <property type="term" value="P:electron transport chain"/>
    <property type="evidence" value="ECO:0007669"/>
    <property type="project" value="InterPro"/>
</dbReference>
<dbReference type="EMBL" id="QKVK01000006">
    <property type="protein sequence ID" value="PZF76296.1"/>
    <property type="molecule type" value="Genomic_DNA"/>
</dbReference>
<dbReference type="GO" id="GO:0016020">
    <property type="term" value="C:membrane"/>
    <property type="evidence" value="ECO:0007669"/>
    <property type="project" value="UniProtKB-SubCell"/>
</dbReference>
<dbReference type="Pfam" id="PF04800">
    <property type="entry name" value="NDUS4"/>
    <property type="match status" value="1"/>
</dbReference>
<evidence type="ECO:0000313" key="7">
    <source>
        <dbReference type="EMBL" id="PZF76296.1"/>
    </source>
</evidence>